<comment type="caution">
    <text evidence="2">The sequence shown here is derived from an EMBL/GenBank/DDBJ whole genome shotgun (WGS) entry which is preliminary data.</text>
</comment>
<dbReference type="PROSITE" id="PS51462">
    <property type="entry name" value="NUDIX"/>
    <property type="match status" value="1"/>
</dbReference>
<organism evidence="2 3">
    <name type="scientific">Candidatus Scatomorpha intestinavium</name>
    <dbReference type="NCBI Taxonomy" id="2840922"/>
    <lineage>
        <taxon>Bacteria</taxon>
        <taxon>Bacillati</taxon>
        <taxon>Bacillota</taxon>
        <taxon>Clostridia</taxon>
        <taxon>Eubacteriales</taxon>
        <taxon>Candidatus Scatomorpha</taxon>
    </lineage>
</organism>
<feature type="domain" description="Nudix hydrolase" evidence="1">
    <location>
        <begin position="52"/>
        <end position="191"/>
    </location>
</feature>
<dbReference type="SUPFAM" id="SSF55811">
    <property type="entry name" value="Nudix"/>
    <property type="match status" value="1"/>
</dbReference>
<accession>A0A9D0ZC11</accession>
<evidence type="ECO:0000313" key="2">
    <source>
        <dbReference type="EMBL" id="HIQ77823.1"/>
    </source>
</evidence>
<protein>
    <submittedName>
        <fullName evidence="2">NUDIX domain-containing protein</fullName>
    </submittedName>
</protein>
<dbReference type="InterPro" id="IPR000086">
    <property type="entry name" value="NUDIX_hydrolase_dom"/>
</dbReference>
<gene>
    <name evidence="2" type="ORF">IAB77_01020</name>
</gene>
<evidence type="ECO:0000313" key="3">
    <source>
        <dbReference type="Proteomes" id="UP000824262"/>
    </source>
</evidence>
<dbReference type="Proteomes" id="UP000824262">
    <property type="component" value="Unassembled WGS sequence"/>
</dbReference>
<name>A0A9D0ZC11_9FIRM</name>
<dbReference type="InterPro" id="IPR015797">
    <property type="entry name" value="NUDIX_hydrolase-like_dom_sf"/>
</dbReference>
<reference evidence="2" key="2">
    <citation type="journal article" date="2021" name="PeerJ">
        <title>Extensive microbial diversity within the chicken gut microbiome revealed by metagenomics and culture.</title>
        <authorList>
            <person name="Gilroy R."/>
            <person name="Ravi A."/>
            <person name="Getino M."/>
            <person name="Pursley I."/>
            <person name="Horton D.L."/>
            <person name="Alikhan N.F."/>
            <person name="Baker D."/>
            <person name="Gharbi K."/>
            <person name="Hall N."/>
            <person name="Watson M."/>
            <person name="Adriaenssens E.M."/>
            <person name="Foster-Nyarko E."/>
            <person name="Jarju S."/>
            <person name="Secka A."/>
            <person name="Antonio M."/>
            <person name="Oren A."/>
            <person name="Chaudhuri R.R."/>
            <person name="La Ragione R."/>
            <person name="Hildebrand F."/>
            <person name="Pallen M.J."/>
        </authorList>
    </citation>
    <scope>NUCLEOTIDE SEQUENCE</scope>
    <source>
        <strain evidence="2">ChiBcolR7-354</strain>
    </source>
</reference>
<sequence length="193" mass="22084">MSERILVVRREYIARYLTEDFGLITENVDEIERIIEERHEFRPRPEMEVDPTYKQVIPYVLVTRGDEVFVMRRLKKGGETRLHGQLSLGVGGHINPVDDTAGRGALMAGLRREVDEEVSIEHALSLTPLGVINNELEEVGTVHLGFLYRMEVVGEVAVRETEKLEGAFRPISSLREDFEHFEGWSQIALEVLK</sequence>
<dbReference type="AlphaFoldDB" id="A0A9D0ZC11"/>
<proteinExistence type="predicted"/>
<dbReference type="EMBL" id="DVGA01000015">
    <property type="protein sequence ID" value="HIQ77823.1"/>
    <property type="molecule type" value="Genomic_DNA"/>
</dbReference>
<dbReference type="Gene3D" id="3.90.79.10">
    <property type="entry name" value="Nucleoside Triphosphate Pyrophosphohydrolase"/>
    <property type="match status" value="1"/>
</dbReference>
<reference evidence="2" key="1">
    <citation type="submission" date="2020-10" db="EMBL/GenBank/DDBJ databases">
        <authorList>
            <person name="Gilroy R."/>
        </authorList>
    </citation>
    <scope>NUCLEOTIDE SEQUENCE</scope>
    <source>
        <strain evidence="2">ChiBcolR7-354</strain>
    </source>
</reference>
<evidence type="ECO:0000259" key="1">
    <source>
        <dbReference type="PROSITE" id="PS51462"/>
    </source>
</evidence>